<comment type="caution">
    <text evidence="2">The sequence shown here is derived from an EMBL/GenBank/DDBJ whole genome shotgun (WGS) entry which is preliminary data.</text>
</comment>
<accession>A0A9P9J8Q5</accession>
<dbReference type="PANTHER" id="PTHR31642:SF310">
    <property type="entry name" value="FATTY ALCOHOL:CAFFEOYL-COA ACYLTRANSFERASE"/>
    <property type="match status" value="1"/>
</dbReference>
<dbReference type="AlphaFoldDB" id="A0A9P9J8Q5"/>
<dbReference type="PANTHER" id="PTHR31642">
    <property type="entry name" value="TRICHOTHECENE 3-O-ACETYLTRANSFERASE"/>
    <property type="match status" value="1"/>
</dbReference>
<name>A0A9P9J8Q5_9HYPO</name>
<dbReference type="Pfam" id="PF02458">
    <property type="entry name" value="Transferase"/>
    <property type="match status" value="1"/>
</dbReference>
<dbReference type="Proteomes" id="UP000738349">
    <property type="component" value="Unassembled WGS sequence"/>
</dbReference>
<sequence>MLTPPLLPTEQIGPKGWVRNIYFFELADDYDLDFLIELLSTSYKSFKSRTPIAGCEAVPMEGKQAGMMQLRHYGDEVEDFSTNDLRAEVAFPSFGELKARGFPTSVLDPDLLTKRGLGGEWPQPGDRLTVTSMQANFIRGGLLLSVAFLHAYADFTTSYKFMEIFAEDIRRAQSLLIKHPVEIPSDDRVKLMKPSGSHVDLELGHPEYLELPFTPTEVPPKLAIHNHHGHVFYISPENLTALKKEASPANAKLFKGEELPTFVSTNDALTALIWRSTMVAQHPHLTAGTAEHSQPPPGLSQVGIALDGRRRAGVPVNKHTIGNILGFAPAILDLGKVINKASLADLAIISRRAITKAKYRYMDELTTIANSLEDVTRLVAVVFLDMPGNNMIQTSWREFPFYDIEWGPALGDNMLAVRVPAVGITHTMQVILPDPKKGGIEAFVGAEDSAMERLLSDPVFRRYADAPDGL</sequence>
<dbReference type="InterPro" id="IPR050317">
    <property type="entry name" value="Plant_Fungal_Acyltransferase"/>
</dbReference>
<keyword evidence="1 2" id="KW-0808">Transferase</keyword>
<evidence type="ECO:0000256" key="1">
    <source>
        <dbReference type="ARBA" id="ARBA00022679"/>
    </source>
</evidence>
<dbReference type="GO" id="GO:0016747">
    <property type="term" value="F:acyltransferase activity, transferring groups other than amino-acyl groups"/>
    <property type="evidence" value="ECO:0007669"/>
    <property type="project" value="TreeGrafter"/>
</dbReference>
<protein>
    <submittedName>
        <fullName evidence="2">Transferase family-domain-containing protein</fullName>
    </submittedName>
</protein>
<dbReference type="Gene3D" id="3.30.559.10">
    <property type="entry name" value="Chloramphenicol acetyltransferase-like domain"/>
    <property type="match status" value="2"/>
</dbReference>
<evidence type="ECO:0000313" key="2">
    <source>
        <dbReference type="EMBL" id="KAH7156587.1"/>
    </source>
</evidence>
<proteinExistence type="predicted"/>
<dbReference type="InterPro" id="IPR023213">
    <property type="entry name" value="CAT-like_dom_sf"/>
</dbReference>
<dbReference type="OrthoDB" id="1862401at2759"/>
<organism evidence="2 3">
    <name type="scientific">Dactylonectria macrodidyma</name>
    <dbReference type="NCBI Taxonomy" id="307937"/>
    <lineage>
        <taxon>Eukaryota</taxon>
        <taxon>Fungi</taxon>
        <taxon>Dikarya</taxon>
        <taxon>Ascomycota</taxon>
        <taxon>Pezizomycotina</taxon>
        <taxon>Sordariomycetes</taxon>
        <taxon>Hypocreomycetidae</taxon>
        <taxon>Hypocreales</taxon>
        <taxon>Nectriaceae</taxon>
        <taxon>Dactylonectria</taxon>
    </lineage>
</organism>
<dbReference type="GO" id="GO:0044550">
    <property type="term" value="P:secondary metabolite biosynthetic process"/>
    <property type="evidence" value="ECO:0007669"/>
    <property type="project" value="TreeGrafter"/>
</dbReference>
<keyword evidence="3" id="KW-1185">Reference proteome</keyword>
<reference evidence="2" key="1">
    <citation type="journal article" date="2021" name="Nat. Commun.">
        <title>Genetic determinants of endophytism in the Arabidopsis root mycobiome.</title>
        <authorList>
            <person name="Mesny F."/>
            <person name="Miyauchi S."/>
            <person name="Thiergart T."/>
            <person name="Pickel B."/>
            <person name="Atanasova L."/>
            <person name="Karlsson M."/>
            <person name="Huettel B."/>
            <person name="Barry K.W."/>
            <person name="Haridas S."/>
            <person name="Chen C."/>
            <person name="Bauer D."/>
            <person name="Andreopoulos W."/>
            <person name="Pangilinan J."/>
            <person name="LaButti K."/>
            <person name="Riley R."/>
            <person name="Lipzen A."/>
            <person name="Clum A."/>
            <person name="Drula E."/>
            <person name="Henrissat B."/>
            <person name="Kohler A."/>
            <person name="Grigoriev I.V."/>
            <person name="Martin F.M."/>
            <person name="Hacquard S."/>
        </authorList>
    </citation>
    <scope>NUCLEOTIDE SEQUENCE</scope>
    <source>
        <strain evidence="2">MPI-CAGE-AT-0147</strain>
    </source>
</reference>
<dbReference type="EMBL" id="JAGMUV010000005">
    <property type="protein sequence ID" value="KAH7156587.1"/>
    <property type="molecule type" value="Genomic_DNA"/>
</dbReference>
<gene>
    <name evidence="2" type="ORF">EDB81DRAFT_685224</name>
</gene>
<evidence type="ECO:0000313" key="3">
    <source>
        <dbReference type="Proteomes" id="UP000738349"/>
    </source>
</evidence>